<evidence type="ECO:0000313" key="5">
    <source>
        <dbReference type="EMBL" id="QIM10884.1"/>
    </source>
</evidence>
<evidence type="ECO:0008006" key="6">
    <source>
        <dbReference type="Google" id="ProtNLM"/>
    </source>
</evidence>
<dbReference type="Pfam" id="PF13439">
    <property type="entry name" value="Glyco_transf_4"/>
    <property type="match status" value="1"/>
</dbReference>
<dbReference type="Pfam" id="PF00534">
    <property type="entry name" value="Glycos_transf_1"/>
    <property type="match status" value="1"/>
</dbReference>
<dbReference type="PANTHER" id="PTHR12526:SF510">
    <property type="entry name" value="D-INOSITOL 3-PHOSPHATE GLYCOSYLTRANSFERASE"/>
    <property type="match status" value="1"/>
</dbReference>
<dbReference type="Gene3D" id="3.40.50.2000">
    <property type="entry name" value="Glycogen Phosphorylase B"/>
    <property type="match status" value="2"/>
</dbReference>
<feature type="domain" description="Glycosyltransferase subfamily 4-like N-terminal" evidence="4">
    <location>
        <begin position="14"/>
        <end position="176"/>
    </location>
</feature>
<dbReference type="AlphaFoldDB" id="A0A6G8F3V0"/>
<dbReference type="SUPFAM" id="SSF53756">
    <property type="entry name" value="UDP-Glycosyltransferase/glycogen phosphorylase"/>
    <property type="match status" value="1"/>
</dbReference>
<evidence type="ECO:0000256" key="2">
    <source>
        <dbReference type="ARBA" id="ARBA00022679"/>
    </source>
</evidence>
<protein>
    <recommendedName>
        <fullName evidence="6">Glycosyl transferase</fullName>
    </recommendedName>
</protein>
<reference evidence="5" key="1">
    <citation type="journal article" date="2020" name="J. ISSAAS">
        <title>Lactobacilli and other gastrointestinal microbiota of Peromyscus leucopus, reservoir host for agents of Lyme disease and other zoonoses in North America.</title>
        <authorList>
            <person name="Milovic A."/>
            <person name="Bassam K."/>
            <person name="Shao H."/>
            <person name="Chatzistamou I."/>
            <person name="Tufts D.M."/>
            <person name="Diuk-Wasser M."/>
            <person name="Barbour A.G."/>
        </authorList>
    </citation>
    <scope>NUCLEOTIDE SEQUENCE</scope>
    <source>
        <strain evidence="5">LL71</strain>
    </source>
</reference>
<evidence type="ECO:0000259" key="3">
    <source>
        <dbReference type="Pfam" id="PF00534"/>
    </source>
</evidence>
<name>A0A6G8F3V0_9BACT</name>
<dbReference type="InterPro" id="IPR001296">
    <property type="entry name" value="Glyco_trans_1"/>
</dbReference>
<evidence type="ECO:0000256" key="1">
    <source>
        <dbReference type="ARBA" id="ARBA00022676"/>
    </source>
</evidence>
<accession>A0A6G8F3V0</accession>
<dbReference type="CDD" id="cd03801">
    <property type="entry name" value="GT4_PimA-like"/>
    <property type="match status" value="1"/>
</dbReference>
<keyword evidence="1" id="KW-0328">Glycosyltransferase</keyword>
<evidence type="ECO:0000259" key="4">
    <source>
        <dbReference type="Pfam" id="PF13439"/>
    </source>
</evidence>
<organism evidence="5">
    <name type="scientific">uncultured Muribaculaceae bacterium</name>
    <dbReference type="NCBI Taxonomy" id="2301481"/>
    <lineage>
        <taxon>Bacteria</taxon>
        <taxon>Pseudomonadati</taxon>
        <taxon>Bacteroidota</taxon>
        <taxon>Bacteroidia</taxon>
        <taxon>Bacteroidales</taxon>
        <taxon>Muribaculaceae</taxon>
        <taxon>environmental samples</taxon>
    </lineage>
</organism>
<keyword evidence="2" id="KW-0808">Transferase</keyword>
<sequence>MEKNLIHILTDNRWGGVSRYALDICRHYKNEGWNVTAFTRDAKAVDALFEKEGIPLLHAPLFGMFDIESALALSRYIRSLPVGSVVIHAHGFRNAFTALLARKIAGRNKDVKVVMTRHKVKRGLDSWLFRRIYRNLDAMIFVSQLAADRFLSTWHNRDLPFPPRLINVIHNSINVEFQTPVSREGKTPVCAMFHGPLSAGKGIETLIDAMSMLKGSRLRLKIVGSGTPDYVDRIRRRALTRGVMDMIDWRKHSDTPLEIIKECDFGVLPSSAEEAFGLANIEYMACGRPQICSSSGAQPEYITDGREGFLIPANNPGALAEAMRKLAVDPELRLRMGERAFSTFRESLSWKHFISRLTPLYNI</sequence>
<dbReference type="GO" id="GO:0016757">
    <property type="term" value="F:glycosyltransferase activity"/>
    <property type="evidence" value="ECO:0007669"/>
    <property type="project" value="UniProtKB-KW"/>
</dbReference>
<feature type="domain" description="Glycosyl transferase family 1" evidence="3">
    <location>
        <begin position="181"/>
        <end position="340"/>
    </location>
</feature>
<dbReference type="InterPro" id="IPR028098">
    <property type="entry name" value="Glyco_trans_4-like_N"/>
</dbReference>
<dbReference type="EMBL" id="MT002444">
    <property type="protein sequence ID" value="QIM10884.1"/>
    <property type="molecule type" value="Genomic_DNA"/>
</dbReference>
<dbReference type="PANTHER" id="PTHR12526">
    <property type="entry name" value="GLYCOSYLTRANSFERASE"/>
    <property type="match status" value="1"/>
</dbReference>
<gene>
    <name evidence="5" type="ORF">Muribac1_0930</name>
</gene>
<proteinExistence type="predicted"/>